<name>A0A845DXI6_9BACI</name>
<evidence type="ECO:0000259" key="1">
    <source>
        <dbReference type="Pfam" id="PF12146"/>
    </source>
</evidence>
<sequence length="258" mass="29597">MEKLESARDRATIILVHGAFEHMGRYKELVERFRRDGFSVIYGDLPGQGLSDGKKGHIRSFGDYVETIQSWYEQADPEKAVFLLGHSMGGLAAIRFMEEKQPELAGVVLSSPAVSIRNKAARPLEALSYLLNVFAPSLRMKAGQNPENVTRNLIKVEEFRQDPLVIDKVSVRWYREFQKAGNRAFEQAGRFPDVPLLVMQAAEDLLVEPGRTKEWFNLVDTSEKSYKLWPGLYHEIFNEPENDQVYQYTRSFLNQHIT</sequence>
<dbReference type="InterPro" id="IPR000073">
    <property type="entry name" value="AB_hydrolase_1"/>
</dbReference>
<keyword evidence="2" id="KW-0378">Hydrolase</keyword>
<reference evidence="2 3" key="1">
    <citation type="submission" date="2019-11" db="EMBL/GenBank/DDBJ databases">
        <title>Genome sequences of 17 halophilic strains isolated from different environments.</title>
        <authorList>
            <person name="Furrow R.E."/>
        </authorList>
    </citation>
    <scope>NUCLEOTIDE SEQUENCE [LARGE SCALE GENOMIC DNA]</scope>
    <source>
        <strain evidence="2 3">22511_23_Filter</strain>
    </source>
</reference>
<dbReference type="InterPro" id="IPR022742">
    <property type="entry name" value="Hydrolase_4"/>
</dbReference>
<proteinExistence type="predicted"/>
<dbReference type="AlphaFoldDB" id="A0A845DXI6"/>
<dbReference type="Gene3D" id="3.40.50.1820">
    <property type="entry name" value="alpha/beta hydrolase"/>
    <property type="match status" value="1"/>
</dbReference>
<gene>
    <name evidence="2" type="ORF">GLW04_14825</name>
</gene>
<dbReference type="Proteomes" id="UP000460949">
    <property type="component" value="Unassembled WGS sequence"/>
</dbReference>
<dbReference type="EMBL" id="WMET01000003">
    <property type="protein sequence ID" value="MYL21175.1"/>
    <property type="molecule type" value="Genomic_DNA"/>
</dbReference>
<dbReference type="Pfam" id="PF12146">
    <property type="entry name" value="Hydrolase_4"/>
    <property type="match status" value="1"/>
</dbReference>
<protein>
    <submittedName>
        <fullName evidence="2">Alpha/beta fold hydrolase</fullName>
    </submittedName>
</protein>
<dbReference type="GO" id="GO:0016787">
    <property type="term" value="F:hydrolase activity"/>
    <property type="evidence" value="ECO:0007669"/>
    <property type="project" value="UniProtKB-KW"/>
</dbReference>
<dbReference type="PRINTS" id="PR00111">
    <property type="entry name" value="ABHYDROLASE"/>
</dbReference>
<dbReference type="InterPro" id="IPR051044">
    <property type="entry name" value="MAG_DAG_Lipase"/>
</dbReference>
<dbReference type="PANTHER" id="PTHR11614">
    <property type="entry name" value="PHOSPHOLIPASE-RELATED"/>
    <property type="match status" value="1"/>
</dbReference>
<dbReference type="SUPFAM" id="SSF53474">
    <property type="entry name" value="alpha/beta-Hydrolases"/>
    <property type="match status" value="1"/>
</dbReference>
<organism evidence="2 3">
    <name type="scientific">Halobacillus litoralis</name>
    <dbReference type="NCBI Taxonomy" id="45668"/>
    <lineage>
        <taxon>Bacteria</taxon>
        <taxon>Bacillati</taxon>
        <taxon>Bacillota</taxon>
        <taxon>Bacilli</taxon>
        <taxon>Bacillales</taxon>
        <taxon>Bacillaceae</taxon>
        <taxon>Halobacillus</taxon>
    </lineage>
</organism>
<dbReference type="OrthoDB" id="9806902at2"/>
<feature type="domain" description="Serine aminopeptidase S33" evidence="1">
    <location>
        <begin position="9"/>
        <end position="241"/>
    </location>
</feature>
<evidence type="ECO:0000313" key="2">
    <source>
        <dbReference type="EMBL" id="MYL21175.1"/>
    </source>
</evidence>
<comment type="caution">
    <text evidence="2">The sequence shown here is derived from an EMBL/GenBank/DDBJ whole genome shotgun (WGS) entry which is preliminary data.</text>
</comment>
<dbReference type="RefSeq" id="WP_160838602.1">
    <property type="nucleotide sequence ID" value="NZ_WMET01000003.1"/>
</dbReference>
<accession>A0A845DXI6</accession>
<dbReference type="InterPro" id="IPR029058">
    <property type="entry name" value="AB_hydrolase_fold"/>
</dbReference>
<evidence type="ECO:0000313" key="3">
    <source>
        <dbReference type="Proteomes" id="UP000460949"/>
    </source>
</evidence>